<feature type="domain" description="HTH cro/C1-type" evidence="1">
    <location>
        <begin position="53"/>
        <end position="109"/>
    </location>
</feature>
<evidence type="ECO:0000259" key="1">
    <source>
        <dbReference type="PROSITE" id="PS50943"/>
    </source>
</evidence>
<dbReference type="Gene3D" id="1.10.260.40">
    <property type="entry name" value="lambda repressor-like DNA-binding domains"/>
    <property type="match status" value="1"/>
</dbReference>
<evidence type="ECO:0000313" key="3">
    <source>
        <dbReference type="Proteomes" id="UP000545493"/>
    </source>
</evidence>
<dbReference type="PROSITE" id="PS50943">
    <property type="entry name" value="HTH_CROC1"/>
    <property type="match status" value="1"/>
</dbReference>
<evidence type="ECO:0000313" key="2">
    <source>
        <dbReference type="EMBL" id="NIJ10981.1"/>
    </source>
</evidence>
<protein>
    <submittedName>
        <fullName evidence="2">Transcriptional regulator with XRE-family HTH domain</fullName>
    </submittedName>
</protein>
<dbReference type="Proteomes" id="UP000545493">
    <property type="component" value="Unassembled WGS sequence"/>
</dbReference>
<dbReference type="SMART" id="SM00530">
    <property type="entry name" value="HTH_XRE"/>
    <property type="match status" value="1"/>
</dbReference>
<comment type="caution">
    <text evidence="2">The sequence shown here is derived from an EMBL/GenBank/DDBJ whole genome shotgun (WGS) entry which is preliminary data.</text>
</comment>
<sequence>MAFAHSFLVELVDDVHDVTTLPTQQWASQRDAGRGAGVQIDADAYQRVLGEELRKLRKKRGWTRKELNDRLQSDISLQTLATYELGTRQCSVVRLVEICLALDEPPHELLGRVHRRVFSDEPGKLRINLATVAADDQAELGPLRRWAQGRLALSDSPDVHLDRTALDRMAELCGLQTQELVKRLQELSAAPR</sequence>
<proteinExistence type="predicted"/>
<name>A0A7X5UMY7_9PSEU</name>
<dbReference type="InterPro" id="IPR010982">
    <property type="entry name" value="Lambda_DNA-bd_dom_sf"/>
</dbReference>
<gene>
    <name evidence="2" type="ORF">FHU38_001325</name>
</gene>
<dbReference type="AlphaFoldDB" id="A0A7X5UMY7"/>
<organism evidence="2 3">
    <name type="scientific">Saccharomonospora amisosensis</name>
    <dbReference type="NCBI Taxonomy" id="1128677"/>
    <lineage>
        <taxon>Bacteria</taxon>
        <taxon>Bacillati</taxon>
        <taxon>Actinomycetota</taxon>
        <taxon>Actinomycetes</taxon>
        <taxon>Pseudonocardiales</taxon>
        <taxon>Pseudonocardiaceae</taxon>
        <taxon>Saccharomonospora</taxon>
    </lineage>
</organism>
<reference evidence="2 3" key="1">
    <citation type="submission" date="2020-03" db="EMBL/GenBank/DDBJ databases">
        <title>Sequencing the genomes of 1000 actinobacteria strains.</title>
        <authorList>
            <person name="Klenk H.-P."/>
        </authorList>
    </citation>
    <scope>NUCLEOTIDE SEQUENCE [LARGE SCALE GENOMIC DNA]</scope>
    <source>
        <strain evidence="2 3">DSM 45685</strain>
    </source>
</reference>
<dbReference type="Pfam" id="PF01381">
    <property type="entry name" value="HTH_3"/>
    <property type="match status" value="1"/>
</dbReference>
<dbReference type="CDD" id="cd00093">
    <property type="entry name" value="HTH_XRE"/>
    <property type="match status" value="1"/>
</dbReference>
<dbReference type="GO" id="GO:0003677">
    <property type="term" value="F:DNA binding"/>
    <property type="evidence" value="ECO:0007669"/>
    <property type="project" value="InterPro"/>
</dbReference>
<accession>A0A7X5UMY7</accession>
<dbReference type="SUPFAM" id="SSF47413">
    <property type="entry name" value="lambda repressor-like DNA-binding domains"/>
    <property type="match status" value="1"/>
</dbReference>
<keyword evidence="3" id="KW-1185">Reference proteome</keyword>
<dbReference type="EMBL" id="JAAOYM010000001">
    <property type="protein sequence ID" value="NIJ10981.1"/>
    <property type="molecule type" value="Genomic_DNA"/>
</dbReference>
<dbReference type="InterPro" id="IPR001387">
    <property type="entry name" value="Cro/C1-type_HTH"/>
</dbReference>